<comment type="caution">
    <text evidence="1">The sequence shown here is derived from an EMBL/GenBank/DDBJ whole genome shotgun (WGS) entry which is preliminary data.</text>
</comment>
<proteinExistence type="predicted"/>
<evidence type="ECO:0000313" key="2">
    <source>
        <dbReference type="Proteomes" id="UP000789920"/>
    </source>
</evidence>
<keyword evidence="2" id="KW-1185">Reference proteome</keyword>
<name>A0ACA9RA57_9GLOM</name>
<protein>
    <submittedName>
        <fullName evidence="1">8378_t:CDS:1</fullName>
    </submittedName>
</protein>
<reference evidence="1" key="1">
    <citation type="submission" date="2021-06" db="EMBL/GenBank/DDBJ databases">
        <authorList>
            <person name="Kallberg Y."/>
            <person name="Tangrot J."/>
            <person name="Rosling A."/>
        </authorList>
    </citation>
    <scope>NUCLEOTIDE SEQUENCE</scope>
    <source>
        <strain evidence="1">MA461A</strain>
    </source>
</reference>
<organism evidence="1 2">
    <name type="scientific">Racocetra persica</name>
    <dbReference type="NCBI Taxonomy" id="160502"/>
    <lineage>
        <taxon>Eukaryota</taxon>
        <taxon>Fungi</taxon>
        <taxon>Fungi incertae sedis</taxon>
        <taxon>Mucoromycota</taxon>
        <taxon>Glomeromycotina</taxon>
        <taxon>Glomeromycetes</taxon>
        <taxon>Diversisporales</taxon>
        <taxon>Gigasporaceae</taxon>
        <taxon>Racocetra</taxon>
    </lineage>
</organism>
<dbReference type="EMBL" id="CAJVQC010047325">
    <property type="protein sequence ID" value="CAG8784573.1"/>
    <property type="molecule type" value="Genomic_DNA"/>
</dbReference>
<gene>
    <name evidence="1" type="ORF">RPERSI_LOCUS18090</name>
</gene>
<sequence length="63" mass="7077">QSIYDYCIITEECKKYLWSSKNYSSVPHHTSQFLGEEIINIVKDIGPEKIAAIVSDNAANVCV</sequence>
<evidence type="ECO:0000313" key="1">
    <source>
        <dbReference type="EMBL" id="CAG8784573.1"/>
    </source>
</evidence>
<feature type="non-terminal residue" evidence="1">
    <location>
        <position position="63"/>
    </location>
</feature>
<dbReference type="Proteomes" id="UP000789920">
    <property type="component" value="Unassembled WGS sequence"/>
</dbReference>
<feature type="non-terminal residue" evidence="1">
    <location>
        <position position="1"/>
    </location>
</feature>
<accession>A0ACA9RA57</accession>